<feature type="region of interest" description="Disordered" evidence="2">
    <location>
        <begin position="757"/>
        <end position="780"/>
    </location>
</feature>
<feature type="region of interest" description="Disordered" evidence="2">
    <location>
        <begin position="1004"/>
        <end position="1087"/>
    </location>
</feature>
<dbReference type="InterPro" id="IPR038808">
    <property type="entry name" value="MOS1-like"/>
</dbReference>
<feature type="compositionally biased region" description="Basic and acidic residues" evidence="2">
    <location>
        <begin position="1351"/>
        <end position="1360"/>
    </location>
</feature>
<feature type="region of interest" description="Disordered" evidence="2">
    <location>
        <begin position="806"/>
        <end position="829"/>
    </location>
</feature>
<feature type="compositionally biased region" description="Polar residues" evidence="2">
    <location>
        <begin position="1006"/>
        <end position="1017"/>
    </location>
</feature>
<feature type="compositionally biased region" description="Basic and acidic residues" evidence="2">
    <location>
        <begin position="508"/>
        <end position="524"/>
    </location>
</feature>
<evidence type="ECO:0000256" key="1">
    <source>
        <dbReference type="ARBA" id="ARBA00022553"/>
    </source>
</evidence>
<feature type="region of interest" description="Disordered" evidence="2">
    <location>
        <begin position="1271"/>
        <end position="1593"/>
    </location>
</feature>
<feature type="compositionally biased region" description="Polar residues" evidence="2">
    <location>
        <begin position="853"/>
        <end position="867"/>
    </location>
</feature>
<feature type="compositionally biased region" description="Basic residues" evidence="2">
    <location>
        <begin position="977"/>
        <end position="989"/>
    </location>
</feature>
<dbReference type="Pfam" id="PF07001">
    <property type="entry name" value="BAT2_N"/>
    <property type="match status" value="1"/>
</dbReference>
<feature type="compositionally biased region" description="Basic and acidic residues" evidence="2">
    <location>
        <begin position="454"/>
        <end position="463"/>
    </location>
</feature>
<protein>
    <submittedName>
        <fullName evidence="4">Protein MODIFIER OF SNC1 1</fullName>
    </submittedName>
</protein>
<feature type="region of interest" description="Disordered" evidence="2">
    <location>
        <begin position="968"/>
        <end position="991"/>
    </location>
</feature>
<dbReference type="KEGG" id="qsa:O6P43_030850"/>
<feature type="compositionally biased region" description="Polar residues" evidence="2">
    <location>
        <begin position="1510"/>
        <end position="1535"/>
    </location>
</feature>
<dbReference type="PANTHER" id="PTHR34805">
    <property type="entry name" value="PROTEIN MODIFIER OF SNC1 1"/>
    <property type="match status" value="1"/>
</dbReference>
<feature type="compositionally biased region" description="Basic and acidic residues" evidence="2">
    <location>
        <begin position="471"/>
        <end position="486"/>
    </location>
</feature>
<dbReference type="Proteomes" id="UP001163823">
    <property type="component" value="Chromosome 13"/>
</dbReference>
<feature type="compositionally biased region" description="Polar residues" evidence="2">
    <location>
        <begin position="806"/>
        <end position="827"/>
    </location>
</feature>
<feature type="compositionally biased region" description="Basic and acidic residues" evidence="2">
    <location>
        <begin position="1321"/>
        <end position="1336"/>
    </location>
</feature>
<feature type="compositionally biased region" description="Polar residues" evidence="2">
    <location>
        <begin position="1178"/>
        <end position="1201"/>
    </location>
</feature>
<gene>
    <name evidence="4" type="ORF">O6P43_030850</name>
</gene>
<comment type="caution">
    <text evidence="4">The sequence shown here is derived from an EMBL/GenBank/DDBJ whole genome shotgun (WGS) entry which is preliminary data.</text>
</comment>
<dbReference type="GO" id="GO:0040029">
    <property type="term" value="P:epigenetic regulation of gene expression"/>
    <property type="evidence" value="ECO:0007669"/>
    <property type="project" value="TreeGrafter"/>
</dbReference>
<evidence type="ECO:0000313" key="5">
    <source>
        <dbReference type="Proteomes" id="UP001163823"/>
    </source>
</evidence>
<dbReference type="PANTHER" id="PTHR34805:SF1">
    <property type="entry name" value="PROTEIN MODIFIER OF SNC1 1"/>
    <property type="match status" value="1"/>
</dbReference>
<feature type="compositionally biased region" description="Basic residues" evidence="2">
    <location>
        <begin position="1305"/>
        <end position="1315"/>
    </location>
</feature>
<feature type="compositionally biased region" description="Polar residues" evidence="2">
    <location>
        <begin position="1031"/>
        <end position="1065"/>
    </location>
</feature>
<evidence type="ECO:0000256" key="2">
    <source>
        <dbReference type="SAM" id="MobiDB-lite"/>
    </source>
</evidence>
<feature type="compositionally biased region" description="Basic and acidic residues" evidence="2">
    <location>
        <begin position="868"/>
        <end position="878"/>
    </location>
</feature>
<proteinExistence type="predicted"/>
<feature type="region of interest" description="Disordered" evidence="2">
    <location>
        <begin position="190"/>
        <end position="229"/>
    </location>
</feature>
<feature type="compositionally biased region" description="Low complexity" evidence="2">
    <location>
        <begin position="432"/>
        <end position="445"/>
    </location>
</feature>
<feature type="region of interest" description="Disordered" evidence="2">
    <location>
        <begin position="1"/>
        <end position="157"/>
    </location>
</feature>
<feature type="region of interest" description="Disordered" evidence="2">
    <location>
        <begin position="853"/>
        <end position="881"/>
    </location>
</feature>
<feature type="compositionally biased region" description="Low complexity" evidence="2">
    <location>
        <begin position="58"/>
        <end position="72"/>
    </location>
</feature>
<name>A0AAD7KU89_QUISA</name>
<dbReference type="InterPro" id="IPR009738">
    <property type="entry name" value="BAT2_N"/>
</dbReference>
<feature type="compositionally biased region" description="Polar residues" evidence="2">
    <location>
        <begin position="1362"/>
        <end position="1392"/>
    </location>
</feature>
<evidence type="ECO:0000313" key="4">
    <source>
        <dbReference type="EMBL" id="KAJ7945842.1"/>
    </source>
</evidence>
<dbReference type="EMBL" id="JARAOO010000013">
    <property type="protein sequence ID" value="KAJ7945842.1"/>
    <property type="molecule type" value="Genomic_DNA"/>
</dbReference>
<accession>A0AAD7KU89</accession>
<feature type="compositionally biased region" description="Basic and acidic residues" evidence="2">
    <location>
        <begin position="602"/>
        <end position="617"/>
    </location>
</feature>
<feature type="compositionally biased region" description="Basic and acidic residues" evidence="2">
    <location>
        <begin position="359"/>
        <end position="368"/>
    </location>
</feature>
<feature type="compositionally biased region" description="Polar residues" evidence="2">
    <location>
        <begin position="1271"/>
        <end position="1291"/>
    </location>
</feature>
<feature type="region of interest" description="Disordered" evidence="2">
    <location>
        <begin position="421"/>
        <end position="555"/>
    </location>
</feature>
<feature type="region of interest" description="Disordered" evidence="2">
    <location>
        <begin position="598"/>
        <end position="642"/>
    </location>
</feature>
<feature type="compositionally biased region" description="Polar residues" evidence="2">
    <location>
        <begin position="123"/>
        <end position="139"/>
    </location>
</feature>
<reference evidence="4" key="1">
    <citation type="journal article" date="2023" name="Science">
        <title>Elucidation of the pathway for biosynthesis of saponin adjuvants from the soapbark tree.</title>
        <authorList>
            <person name="Reed J."/>
            <person name="Orme A."/>
            <person name="El-Demerdash A."/>
            <person name="Owen C."/>
            <person name="Martin L.B.B."/>
            <person name="Misra R.C."/>
            <person name="Kikuchi S."/>
            <person name="Rejzek M."/>
            <person name="Martin A.C."/>
            <person name="Harkess A."/>
            <person name="Leebens-Mack J."/>
            <person name="Louveau T."/>
            <person name="Stephenson M.J."/>
            <person name="Osbourn A."/>
        </authorList>
    </citation>
    <scope>NUCLEOTIDE SEQUENCE</scope>
    <source>
        <strain evidence="4">S10</strain>
    </source>
</reference>
<keyword evidence="1" id="KW-0597">Phosphoprotein</keyword>
<evidence type="ECO:0000259" key="3">
    <source>
        <dbReference type="Pfam" id="PF07001"/>
    </source>
</evidence>
<sequence>MTSSMLTGERRWTSSSRRGGMTVLGKVAVPKPINLPSQRLENHGLDPNVEIVPKGTLSWGSKASSASSNAWGTSALSPTTDGGTGSPSHLSGRPSSGGSGTRPSTAGSDRSHEPTANVWGPNSRPSSASGVVTSNQASLTPLRPHSAETRPGSSQLSRFAEHLTEGSVPWNAAGADRKLGVSQAKNDGFSLASGDFPTLGSDKEKSGKNSELQDHNSHSRPGSSSGLLKEKSRTFPVLMQMQMSLGETVNSWRRDSPPYSEDVVRPAVEKWQGNPQPYPGASIPPQHYDSWHGPPVNNPQGGVWFRGPPGGPPFGNPVPPGAFPMEPFPYYHPHMPPNGLANRPPGPPPGAGPRGHHPKNGDMYRPHMPDSYIRPGMPIRPGFYPGTVAYEGYYGPPMGYCNSNERDGPFMGMAAGASAYNRYQGQNPPEPGSSHGRSGGHASAGKALVPEQTEPSHPHDNRGPYRVLLKQQDEWDGKKEQHKWDDTMTTELSYHDKGDQPRMLSQENEQRSNHIKSEEMDKGRTTLCEEAYTRTSENRDSHASVLANAKSPKTAEIIKLPDVISTKKLNVAASGLPEVPQALQSAPKDSSLIQKIEGLNAKARDNSSAKSREENKNKFHAGRIKANPLENEGGPGSTYSERTHATGIITAPQGVSTGDKNLESISAGGVAISRRSGHGIQGRADHRNKERLYAQDADGWWKKSLVADSPTVTAAQLETSNFHVEDQCTYAQARGEGEPMQSLSDPSDDHIQRAKMKELAKQRTKQLQEEEEERTRKQKAKALAKLEELNRRTQAVEGFIRNLDNATSSPVRNKQEVSQTSESTAVSSKAGVLPTLVHESNIVSQISKTNANNVDKTPILSSEPPTETTKDADKDPVPMHKNSVSLHQDINSTDAAHHNNAAQIQNNVSIKHKRMGYKEKQNIAVEKISTEKLVSTSTATSKPEVAIYSGIVASKIASNCESSLPMKQNATVESSVHQKKKNNRNGKNRYKVEETFSVAALPPSVSKETNLSSTSVESVKPKAPEFELDPSSVQSASFSRDANQYSEQCISSPNEESHGRVNSQWKHQHSRRTPRNSQASRSAEKFHGNDAVIWAPVRSQNKNEITDDYSSNVEAVGPSVKSEHQVQHNSKNKRAEMERYVPKPVAKEMAQQGSIQQVIASSINQTTADVIVVRADTSSQITENRQPVNPSTGKVGSGTESRNWDGRQNKQGKAHGSWRQRGYTESTNMHGMQDGLQYAANSSRIVPRSMEHSQAFKPEMSSVVVEQTKNSNEWSVCDGSSSPNNSDSVATVSVPVVNDQTVTGRGKRHSFKGHKGMGMNHDVDHKKSSGDTEKNDVQYSSYEPSQADEPAALKENRGVVDRSTSQWQPKSQAFASNGKQVSRPGSGQNVGTEASRANKKDSIPHGDVPLPPLRDKEPSVHVAQLHLDQSVSGKNKAEEDLTLGHQEAKRERRFSSQKGRPHSPTQAPVSLDDELPPSVDIRHDQRSSLGFRKNGNQNTRFVRGHDSRGDWNSSGQNNRQYNQSANRERQGQNLQYVYHPVGPNNIKDSYERPRDGNKTGMRVRDRGQSHSRRGGGNLNERQGGAVRVDAYNE</sequence>
<keyword evidence="5" id="KW-1185">Reference proteome</keyword>
<organism evidence="4 5">
    <name type="scientific">Quillaja saponaria</name>
    <name type="common">Soap bark tree</name>
    <dbReference type="NCBI Taxonomy" id="32244"/>
    <lineage>
        <taxon>Eukaryota</taxon>
        <taxon>Viridiplantae</taxon>
        <taxon>Streptophyta</taxon>
        <taxon>Embryophyta</taxon>
        <taxon>Tracheophyta</taxon>
        <taxon>Spermatophyta</taxon>
        <taxon>Magnoliopsida</taxon>
        <taxon>eudicotyledons</taxon>
        <taxon>Gunneridae</taxon>
        <taxon>Pentapetalae</taxon>
        <taxon>rosids</taxon>
        <taxon>fabids</taxon>
        <taxon>Fabales</taxon>
        <taxon>Quillajaceae</taxon>
        <taxon>Quillaja</taxon>
    </lineage>
</organism>
<feature type="region of interest" description="Disordered" evidence="2">
    <location>
        <begin position="336"/>
        <end position="368"/>
    </location>
</feature>
<feature type="region of interest" description="Disordered" evidence="2">
    <location>
        <begin position="1178"/>
        <end position="1220"/>
    </location>
</feature>
<feature type="compositionally biased region" description="Basic and acidic residues" evidence="2">
    <location>
        <begin position="201"/>
        <end position="217"/>
    </location>
</feature>
<feature type="domain" description="BAT2 N-terminal" evidence="3">
    <location>
        <begin position="16"/>
        <end position="134"/>
    </location>
</feature>
<feature type="compositionally biased region" description="Basic and acidic residues" evidence="2">
    <location>
        <begin position="1548"/>
        <end position="1568"/>
    </location>
</feature>